<sequence>MSSQPYYPSYDQSASSQGSQSSRSSYSQPVYGQYNQQTYGHMGYGDISQPGQRYSQAPLQYPSDSVEGAQYMNQEGYAPPSFSPTAATFASQSHSYGPPADADAMTYRRRYQSTSGILPSEPRNPMPRHPSGEVPMASMHEPREFVAVPSQPFYEPSAPVSRPAASGRSPTVGQPTSALALERPYVCDICQTRFARHHDCRRHRETHAVNASGEKPHHCVVCGKSFTRKDALKRHTNQKGCDINAASVNAPARSSRSSSSSSPQQAHATFYPVSGLPQASGSGHYC</sequence>
<evidence type="ECO:0000256" key="4">
    <source>
        <dbReference type="ARBA" id="ARBA00022771"/>
    </source>
</evidence>
<keyword evidence="4 7" id="KW-0863">Zinc-finger</keyword>
<dbReference type="InterPro" id="IPR013087">
    <property type="entry name" value="Znf_C2H2_type"/>
</dbReference>
<keyword evidence="2" id="KW-0479">Metal-binding</keyword>
<dbReference type="Pfam" id="PF00096">
    <property type="entry name" value="zf-C2H2"/>
    <property type="match status" value="1"/>
</dbReference>
<dbReference type="PROSITE" id="PS00028">
    <property type="entry name" value="ZINC_FINGER_C2H2_1"/>
    <property type="match status" value="1"/>
</dbReference>
<dbReference type="OrthoDB" id="8922241at2759"/>
<evidence type="ECO:0000313" key="10">
    <source>
        <dbReference type="EMBL" id="CEL54073.1"/>
    </source>
</evidence>
<dbReference type="PROSITE" id="PS50157">
    <property type="entry name" value="ZINC_FINGER_C2H2_2"/>
    <property type="match status" value="2"/>
</dbReference>
<dbReference type="SMART" id="SM00355">
    <property type="entry name" value="ZnF_C2H2"/>
    <property type="match status" value="2"/>
</dbReference>
<reference evidence="10 11" key="1">
    <citation type="submission" date="2014-11" db="EMBL/GenBank/DDBJ databases">
        <authorList>
            <person name="Wibberg Daniel"/>
        </authorList>
    </citation>
    <scope>NUCLEOTIDE SEQUENCE [LARGE SCALE GENOMIC DNA]</scope>
    <source>
        <strain evidence="10">Rhizoctonia solani AG1-IB 7/3/14</strain>
    </source>
</reference>
<dbReference type="GO" id="GO:0000981">
    <property type="term" value="F:DNA-binding transcription factor activity, RNA polymerase II-specific"/>
    <property type="evidence" value="ECO:0007669"/>
    <property type="project" value="TreeGrafter"/>
</dbReference>
<evidence type="ECO:0000256" key="8">
    <source>
        <dbReference type="SAM" id="MobiDB-lite"/>
    </source>
</evidence>
<evidence type="ECO:0000259" key="9">
    <source>
        <dbReference type="PROSITE" id="PS50157"/>
    </source>
</evidence>
<feature type="region of interest" description="Disordered" evidence="8">
    <location>
        <begin position="114"/>
        <end position="136"/>
    </location>
</feature>
<evidence type="ECO:0000256" key="1">
    <source>
        <dbReference type="ARBA" id="ARBA00004123"/>
    </source>
</evidence>
<organism evidence="10 11">
    <name type="scientific">Thanatephorus cucumeris (strain AG1-IB / isolate 7/3/14)</name>
    <name type="common">Lettuce bottom rot fungus</name>
    <name type="synonym">Rhizoctonia solani</name>
    <dbReference type="NCBI Taxonomy" id="1108050"/>
    <lineage>
        <taxon>Eukaryota</taxon>
        <taxon>Fungi</taxon>
        <taxon>Dikarya</taxon>
        <taxon>Basidiomycota</taxon>
        <taxon>Agaricomycotina</taxon>
        <taxon>Agaricomycetes</taxon>
        <taxon>Cantharellales</taxon>
        <taxon>Ceratobasidiaceae</taxon>
        <taxon>Rhizoctonia</taxon>
        <taxon>Rhizoctonia solani AG-1</taxon>
    </lineage>
</organism>
<feature type="region of interest" description="Disordered" evidence="8">
    <location>
        <begin position="1"/>
        <end position="61"/>
    </location>
</feature>
<dbReference type="SUPFAM" id="SSF57667">
    <property type="entry name" value="beta-beta-alpha zinc fingers"/>
    <property type="match status" value="1"/>
</dbReference>
<dbReference type="EMBL" id="LN679114">
    <property type="protein sequence ID" value="CEL54073.1"/>
    <property type="molecule type" value="Genomic_DNA"/>
</dbReference>
<dbReference type="Proteomes" id="UP000059188">
    <property type="component" value="Unassembled WGS sequence"/>
</dbReference>
<dbReference type="Gene3D" id="3.30.160.60">
    <property type="entry name" value="Classic Zinc Finger"/>
    <property type="match status" value="2"/>
</dbReference>
<evidence type="ECO:0000256" key="5">
    <source>
        <dbReference type="ARBA" id="ARBA00022833"/>
    </source>
</evidence>
<feature type="region of interest" description="Disordered" evidence="8">
    <location>
        <begin position="154"/>
        <end position="176"/>
    </location>
</feature>
<keyword evidence="3" id="KW-0677">Repeat</keyword>
<dbReference type="GO" id="GO:0043565">
    <property type="term" value="F:sequence-specific DNA binding"/>
    <property type="evidence" value="ECO:0007669"/>
    <property type="project" value="UniProtKB-ARBA"/>
</dbReference>
<comment type="subcellular location">
    <subcellularLocation>
        <location evidence="1">Nucleus</location>
    </subcellularLocation>
</comment>
<keyword evidence="5" id="KW-0862">Zinc</keyword>
<feature type="domain" description="C2H2-type" evidence="9">
    <location>
        <begin position="217"/>
        <end position="235"/>
    </location>
</feature>
<dbReference type="PANTHER" id="PTHR24394">
    <property type="entry name" value="ZINC FINGER PROTEIN"/>
    <property type="match status" value="1"/>
</dbReference>
<feature type="compositionally biased region" description="Polar residues" evidence="8">
    <location>
        <begin position="49"/>
        <end position="58"/>
    </location>
</feature>
<feature type="region of interest" description="Disordered" evidence="8">
    <location>
        <begin position="252"/>
        <end position="274"/>
    </location>
</feature>
<evidence type="ECO:0000256" key="2">
    <source>
        <dbReference type="ARBA" id="ARBA00022723"/>
    </source>
</evidence>
<proteinExistence type="predicted"/>
<dbReference type="GO" id="GO:0005634">
    <property type="term" value="C:nucleus"/>
    <property type="evidence" value="ECO:0007669"/>
    <property type="project" value="UniProtKB-SubCell"/>
</dbReference>
<dbReference type="GO" id="GO:0008270">
    <property type="term" value="F:zinc ion binding"/>
    <property type="evidence" value="ECO:0007669"/>
    <property type="project" value="UniProtKB-KW"/>
</dbReference>
<feature type="compositionally biased region" description="Low complexity" evidence="8">
    <location>
        <begin position="252"/>
        <end position="266"/>
    </location>
</feature>
<keyword evidence="6" id="KW-0539">Nucleus</keyword>
<dbReference type="FunFam" id="3.30.160.60:FF:001732">
    <property type="entry name" value="Zgc:162936"/>
    <property type="match status" value="1"/>
</dbReference>
<dbReference type="InterPro" id="IPR036236">
    <property type="entry name" value="Znf_C2H2_sf"/>
</dbReference>
<protein>
    <recommendedName>
        <fullName evidence="9">C2H2-type domain-containing protein</fullName>
    </recommendedName>
</protein>
<evidence type="ECO:0000256" key="3">
    <source>
        <dbReference type="ARBA" id="ARBA00022737"/>
    </source>
</evidence>
<name>A0A0B7FD50_THACB</name>
<feature type="compositionally biased region" description="Low complexity" evidence="8">
    <location>
        <begin position="1"/>
        <end position="28"/>
    </location>
</feature>
<dbReference type="PANTHER" id="PTHR24394:SF29">
    <property type="entry name" value="MYONEURIN"/>
    <property type="match status" value="1"/>
</dbReference>
<dbReference type="GO" id="GO:0045893">
    <property type="term" value="P:positive regulation of DNA-templated transcription"/>
    <property type="evidence" value="ECO:0007669"/>
    <property type="project" value="UniProtKB-ARBA"/>
</dbReference>
<evidence type="ECO:0000256" key="7">
    <source>
        <dbReference type="PROSITE-ProRule" id="PRU00042"/>
    </source>
</evidence>
<accession>A0A0B7FD50</accession>
<evidence type="ECO:0000313" key="11">
    <source>
        <dbReference type="Proteomes" id="UP000059188"/>
    </source>
</evidence>
<dbReference type="AlphaFoldDB" id="A0A0B7FD50"/>
<gene>
    <name evidence="10" type="ORF">RSOLAG1IB_06783</name>
</gene>
<dbReference type="STRING" id="1108050.A0A0B7FD50"/>
<evidence type="ECO:0000256" key="6">
    <source>
        <dbReference type="ARBA" id="ARBA00023242"/>
    </source>
</evidence>
<feature type="domain" description="C2H2-type" evidence="9">
    <location>
        <begin position="185"/>
        <end position="216"/>
    </location>
</feature>
<keyword evidence="11" id="KW-1185">Reference proteome</keyword>
<dbReference type="GO" id="GO:0005694">
    <property type="term" value="C:chromosome"/>
    <property type="evidence" value="ECO:0007669"/>
    <property type="project" value="UniProtKB-ARBA"/>
</dbReference>